<name>X1I9H7_9ZZZZ</name>
<reference evidence="2" key="1">
    <citation type="journal article" date="2014" name="Front. Microbiol.">
        <title>High frequency of phylogenetically diverse reductive dehalogenase-homologous genes in deep subseafloor sedimentary metagenomes.</title>
        <authorList>
            <person name="Kawai M."/>
            <person name="Futagami T."/>
            <person name="Toyoda A."/>
            <person name="Takaki Y."/>
            <person name="Nishi S."/>
            <person name="Hori S."/>
            <person name="Arai W."/>
            <person name="Tsubouchi T."/>
            <person name="Morono Y."/>
            <person name="Uchiyama I."/>
            <person name="Ito T."/>
            <person name="Fujiyama A."/>
            <person name="Inagaki F."/>
            <person name="Takami H."/>
        </authorList>
    </citation>
    <scope>NUCLEOTIDE SEQUENCE</scope>
    <source>
        <strain evidence="2">Expedition CK06-06</strain>
    </source>
</reference>
<dbReference type="InterPro" id="IPR041685">
    <property type="entry name" value="AAA_GajA/Old/RecF-like"/>
</dbReference>
<comment type="caution">
    <text evidence="2">The sequence shown here is derived from an EMBL/GenBank/DDBJ whole genome shotgun (WGS) entry which is preliminary data.</text>
</comment>
<proteinExistence type="predicted"/>
<dbReference type="PANTHER" id="PTHR32182">
    <property type="entry name" value="DNA REPLICATION AND REPAIR PROTEIN RECF"/>
    <property type="match status" value="1"/>
</dbReference>
<protein>
    <recommendedName>
        <fullName evidence="1">Endonuclease GajA/Old nuclease/RecF-like AAA domain-containing protein</fullName>
    </recommendedName>
</protein>
<gene>
    <name evidence="2" type="ORF">S03H2_64495</name>
</gene>
<dbReference type="GO" id="GO:0006302">
    <property type="term" value="P:double-strand break repair"/>
    <property type="evidence" value="ECO:0007669"/>
    <property type="project" value="TreeGrafter"/>
</dbReference>
<evidence type="ECO:0000259" key="1">
    <source>
        <dbReference type="Pfam" id="PF13175"/>
    </source>
</evidence>
<dbReference type="AlphaFoldDB" id="X1I9H7"/>
<organism evidence="2">
    <name type="scientific">marine sediment metagenome</name>
    <dbReference type="NCBI Taxonomy" id="412755"/>
    <lineage>
        <taxon>unclassified sequences</taxon>
        <taxon>metagenomes</taxon>
        <taxon>ecological metagenomes</taxon>
    </lineage>
</organism>
<dbReference type="EMBL" id="BARU01041900">
    <property type="protein sequence ID" value="GAH79046.1"/>
    <property type="molecule type" value="Genomic_DNA"/>
</dbReference>
<dbReference type="PANTHER" id="PTHR32182:SF0">
    <property type="entry name" value="DNA REPLICATION AND REPAIR PROTEIN RECF"/>
    <property type="match status" value="1"/>
</dbReference>
<accession>X1I9H7</accession>
<dbReference type="Pfam" id="PF13175">
    <property type="entry name" value="AAA_15"/>
    <property type="match status" value="1"/>
</dbReference>
<dbReference type="GO" id="GO:0000731">
    <property type="term" value="P:DNA synthesis involved in DNA repair"/>
    <property type="evidence" value="ECO:0007669"/>
    <property type="project" value="TreeGrafter"/>
</dbReference>
<sequence>MYFRKVKLKNYRNFSNLSLDLDSNLNIFIGNNAQGKTNLLEGLNLIIKGSSYRTKEDREAIKWNNESAYLFGEINKDGENIQISLALEKKSEGFYKNKLIKTIKINQNIRKAYYMGSPADREGVFFNFNQN</sequence>
<dbReference type="InterPro" id="IPR027417">
    <property type="entry name" value="P-loop_NTPase"/>
</dbReference>
<feature type="domain" description="Endonuclease GajA/Old nuclease/RecF-like AAA" evidence="1">
    <location>
        <begin position="1"/>
        <end position="108"/>
    </location>
</feature>
<dbReference type="Gene3D" id="3.40.50.300">
    <property type="entry name" value="P-loop containing nucleotide triphosphate hydrolases"/>
    <property type="match status" value="1"/>
</dbReference>
<dbReference type="SUPFAM" id="SSF52540">
    <property type="entry name" value="P-loop containing nucleoside triphosphate hydrolases"/>
    <property type="match status" value="1"/>
</dbReference>
<evidence type="ECO:0000313" key="2">
    <source>
        <dbReference type="EMBL" id="GAH79046.1"/>
    </source>
</evidence>